<dbReference type="AlphaFoldDB" id="A0A1I1EMA9"/>
<dbReference type="EMBL" id="FOKQ01000004">
    <property type="protein sequence ID" value="SFB86053.1"/>
    <property type="molecule type" value="Genomic_DNA"/>
</dbReference>
<organism evidence="2 3">
    <name type="scientific">Ruminococcus albus</name>
    <dbReference type="NCBI Taxonomy" id="1264"/>
    <lineage>
        <taxon>Bacteria</taxon>
        <taxon>Bacillati</taxon>
        <taxon>Bacillota</taxon>
        <taxon>Clostridia</taxon>
        <taxon>Eubacteriales</taxon>
        <taxon>Oscillospiraceae</taxon>
        <taxon>Ruminococcus</taxon>
    </lineage>
</organism>
<dbReference type="RefSeq" id="WP_074960061.1">
    <property type="nucleotide sequence ID" value="NZ_FOKQ01000004.1"/>
</dbReference>
<keyword evidence="1" id="KW-1133">Transmembrane helix</keyword>
<evidence type="ECO:0000313" key="2">
    <source>
        <dbReference type="EMBL" id="SFB86053.1"/>
    </source>
</evidence>
<feature type="transmembrane region" description="Helical" evidence="1">
    <location>
        <begin position="73"/>
        <end position="99"/>
    </location>
</feature>
<sequence>MDFINRYLPILSELTESDTVIIFVIGAGLGFLFGFLFKDIRHRNRALISCAAAYALCEIIADIPMRANFLLEIILLFIGTAALGALAGIALNLPVYMLLAKKKT</sequence>
<evidence type="ECO:0000313" key="3">
    <source>
        <dbReference type="Proteomes" id="UP000182192"/>
    </source>
</evidence>
<feature type="transmembrane region" description="Helical" evidence="1">
    <location>
        <begin position="20"/>
        <end position="37"/>
    </location>
</feature>
<accession>A0A1I1EMA9</accession>
<proteinExistence type="predicted"/>
<protein>
    <submittedName>
        <fullName evidence="2">Uncharacterized protein</fullName>
    </submittedName>
</protein>
<dbReference type="Proteomes" id="UP000182192">
    <property type="component" value="Unassembled WGS sequence"/>
</dbReference>
<dbReference type="OrthoDB" id="9983500at2"/>
<reference evidence="2 3" key="1">
    <citation type="submission" date="2016-10" db="EMBL/GenBank/DDBJ databases">
        <authorList>
            <person name="de Groot N.N."/>
        </authorList>
    </citation>
    <scope>NUCLEOTIDE SEQUENCE [LARGE SCALE GENOMIC DNA]</scope>
    <source>
        <strain evidence="2 3">AR67</strain>
    </source>
</reference>
<keyword evidence="1" id="KW-0472">Membrane</keyword>
<keyword evidence="1" id="KW-0812">Transmembrane</keyword>
<evidence type="ECO:0000256" key="1">
    <source>
        <dbReference type="SAM" id="Phobius"/>
    </source>
</evidence>
<name>A0A1I1EMA9_RUMAL</name>
<gene>
    <name evidence="2" type="ORF">SAMN02910406_00683</name>
</gene>